<accession>A0A5E4PU52</accession>
<evidence type="ECO:0000313" key="2">
    <source>
        <dbReference type="EMBL" id="VVC88402.1"/>
    </source>
</evidence>
<dbReference type="PANTHER" id="PTHR11668">
    <property type="entry name" value="SERINE/THREONINE PROTEIN PHOSPHATASE"/>
    <property type="match status" value="1"/>
</dbReference>
<dbReference type="GO" id="GO:0004722">
    <property type="term" value="F:protein serine/threonine phosphatase activity"/>
    <property type="evidence" value="ECO:0007669"/>
    <property type="project" value="TreeGrafter"/>
</dbReference>
<proteinExistence type="predicted"/>
<dbReference type="EMBL" id="FZQP02000315">
    <property type="protein sequence ID" value="VVC88402.1"/>
    <property type="molecule type" value="Genomic_DNA"/>
</dbReference>
<dbReference type="GO" id="GO:0005634">
    <property type="term" value="C:nucleus"/>
    <property type="evidence" value="ECO:0007669"/>
    <property type="project" value="TreeGrafter"/>
</dbReference>
<protein>
    <recommendedName>
        <fullName evidence="1">Serine/threonine specific protein phosphatases domain-containing protein</fullName>
    </recommendedName>
</protein>
<dbReference type="CDD" id="cd00144">
    <property type="entry name" value="MPP_PPP_family"/>
    <property type="match status" value="1"/>
</dbReference>
<dbReference type="AlphaFoldDB" id="A0A5E4PU52"/>
<dbReference type="SMART" id="SM00156">
    <property type="entry name" value="PP2Ac"/>
    <property type="match status" value="1"/>
</dbReference>
<evidence type="ECO:0000259" key="1">
    <source>
        <dbReference type="SMART" id="SM00156"/>
    </source>
</evidence>
<gene>
    <name evidence="2" type="ORF">LSINAPIS_LOCUS1780</name>
</gene>
<evidence type="ECO:0000313" key="3">
    <source>
        <dbReference type="Proteomes" id="UP000324832"/>
    </source>
</evidence>
<organism evidence="2 3">
    <name type="scientific">Leptidea sinapis</name>
    <dbReference type="NCBI Taxonomy" id="189913"/>
    <lineage>
        <taxon>Eukaryota</taxon>
        <taxon>Metazoa</taxon>
        <taxon>Ecdysozoa</taxon>
        <taxon>Arthropoda</taxon>
        <taxon>Hexapoda</taxon>
        <taxon>Insecta</taxon>
        <taxon>Pterygota</taxon>
        <taxon>Neoptera</taxon>
        <taxon>Endopterygota</taxon>
        <taxon>Lepidoptera</taxon>
        <taxon>Glossata</taxon>
        <taxon>Ditrysia</taxon>
        <taxon>Papilionoidea</taxon>
        <taxon>Pieridae</taxon>
        <taxon>Dismorphiinae</taxon>
        <taxon>Leptidea</taxon>
    </lineage>
</organism>
<dbReference type="Pfam" id="PF00149">
    <property type="entry name" value="Metallophos"/>
    <property type="match status" value="1"/>
</dbReference>
<dbReference type="InterPro" id="IPR050341">
    <property type="entry name" value="PP1_catalytic_subunit"/>
</dbReference>
<dbReference type="InterPro" id="IPR004843">
    <property type="entry name" value="Calcineurin-like_PHP"/>
</dbReference>
<dbReference type="InterPro" id="IPR029052">
    <property type="entry name" value="Metallo-depent_PP-like"/>
</dbReference>
<dbReference type="Proteomes" id="UP000324832">
    <property type="component" value="Unassembled WGS sequence"/>
</dbReference>
<sequence>MPVDALNVSRDADNCIRQLGLQPNAQVPLAEFLRAVAELWLRGTSSLLRSPKSVTGYLMDLHGRENEANAATASKFINSYGTSHPEMQSHTSSATAATTPHSGDFALATSVDVVTPSTIKLVTTSTNSSDKLGETSAPSEVFATISYFAKSIEKPGHRRVSGGGSIALSKMAWKWAEETEEASFGSLLLRLADAVRPICASEPRLLKLTSPVYAIGDLHGNLPALMSMAASLWPNGTALVPARLLFLGDYVDRGHGPRACSSECITKYGDVEGGRIWNAINQVFDVLPLAAVVFCCHGGIPPPWVCPLISAIDKVPVPLSRPAEQSSIAWELLWNDPVKQNKVTASVALELAANEGFAVNNKRGTGHVFDHVALERFLVANQLSHVILPVPRTTYISVLFI</sequence>
<name>A0A5E4PU52_9NEOP</name>
<dbReference type="GO" id="GO:0005737">
    <property type="term" value="C:cytoplasm"/>
    <property type="evidence" value="ECO:0007669"/>
    <property type="project" value="TreeGrafter"/>
</dbReference>
<reference evidence="2 3" key="1">
    <citation type="submission" date="2017-07" db="EMBL/GenBank/DDBJ databases">
        <authorList>
            <person name="Talla V."/>
            <person name="Backstrom N."/>
        </authorList>
    </citation>
    <scope>NUCLEOTIDE SEQUENCE [LARGE SCALE GENOMIC DNA]</scope>
</reference>
<dbReference type="Gene3D" id="3.60.21.10">
    <property type="match status" value="2"/>
</dbReference>
<feature type="domain" description="Serine/threonine specific protein phosphatases" evidence="1">
    <location>
        <begin position="183"/>
        <end position="401"/>
    </location>
</feature>
<keyword evidence="3" id="KW-1185">Reference proteome</keyword>
<dbReference type="PANTHER" id="PTHR11668:SF496">
    <property type="entry name" value="SERINE_THREONINE-PROTEIN PHOSPHATASE"/>
    <property type="match status" value="1"/>
</dbReference>
<dbReference type="InterPro" id="IPR006186">
    <property type="entry name" value="Ser/Thr-sp_prot-phosphatase"/>
</dbReference>
<dbReference type="SUPFAM" id="SSF56300">
    <property type="entry name" value="Metallo-dependent phosphatases"/>
    <property type="match status" value="1"/>
</dbReference>